<dbReference type="InterPro" id="IPR028161">
    <property type="entry name" value="Met8-like"/>
</dbReference>
<dbReference type="PANTHER" id="PTHR35330">
    <property type="entry name" value="SIROHEME BIOSYNTHESIS PROTEIN MET8"/>
    <property type="match status" value="1"/>
</dbReference>
<evidence type="ECO:0000256" key="6">
    <source>
        <dbReference type="ARBA" id="ARBA00047561"/>
    </source>
</evidence>
<dbReference type="Pfam" id="PF13241">
    <property type="entry name" value="NAD_binding_7"/>
    <property type="match status" value="1"/>
</dbReference>
<keyword evidence="3" id="KW-0560">Oxidoreductase</keyword>
<evidence type="ECO:0000256" key="3">
    <source>
        <dbReference type="ARBA" id="ARBA00023002"/>
    </source>
</evidence>
<sequence>MGYFPVMVDMEGKSVAIVGSTSAAQQKTRQLVAVGAQVTVFGCGLEPALPRSTGLSVRVYDRLPQPEDLMTCVLVIAAHADGTVNQAVRLMADRVRVLVNVVDDREASNCIMVSQLRRGDLVVGVSTSGIAPGLARRIRLELEPLFGSDWAQWLTRFGVLRKEILAHPDPMTRRQLLTREEERVMARWTPCQRK</sequence>
<organism evidence="7 8">
    <name type="scientific">Sulfobacillus acidophilus</name>
    <dbReference type="NCBI Taxonomy" id="53633"/>
    <lineage>
        <taxon>Bacteria</taxon>
        <taxon>Bacillati</taxon>
        <taxon>Bacillota</taxon>
        <taxon>Clostridia</taxon>
        <taxon>Eubacteriales</taxon>
        <taxon>Clostridiales Family XVII. Incertae Sedis</taxon>
        <taxon>Sulfobacillus</taxon>
    </lineage>
</organism>
<evidence type="ECO:0000256" key="4">
    <source>
        <dbReference type="ARBA" id="ARBA00023027"/>
    </source>
</evidence>
<comment type="catalytic activity">
    <reaction evidence="6">
        <text>precorrin-2 + NAD(+) = sirohydrochlorin + NADH + 2 H(+)</text>
        <dbReference type="Rhea" id="RHEA:15613"/>
        <dbReference type="ChEBI" id="CHEBI:15378"/>
        <dbReference type="ChEBI" id="CHEBI:57540"/>
        <dbReference type="ChEBI" id="CHEBI:57945"/>
        <dbReference type="ChEBI" id="CHEBI:58351"/>
        <dbReference type="ChEBI" id="CHEBI:58827"/>
        <dbReference type="EC" id="1.3.1.76"/>
    </reaction>
</comment>
<dbReference type="InterPro" id="IPR006367">
    <property type="entry name" value="Sirohaem_synthase_N"/>
</dbReference>
<dbReference type="InterPro" id="IPR042518">
    <property type="entry name" value="SirC_C"/>
</dbReference>
<comment type="caution">
    <text evidence="7">The sequence shown here is derived from an EMBL/GenBank/DDBJ whole genome shotgun (WGS) entry which is preliminary data.</text>
</comment>
<dbReference type="GO" id="GO:0004325">
    <property type="term" value="F:ferrochelatase activity"/>
    <property type="evidence" value="ECO:0007669"/>
    <property type="project" value="InterPro"/>
</dbReference>
<proteinExistence type="predicted"/>
<dbReference type="UniPathway" id="UPA00262">
    <property type="reaction ID" value="UER00222"/>
</dbReference>
<dbReference type="SUPFAM" id="SSF75615">
    <property type="entry name" value="Siroheme synthase middle domains-like"/>
    <property type="match status" value="1"/>
</dbReference>
<dbReference type="EC" id="1.3.1.76" evidence="2"/>
<dbReference type="NCBIfam" id="TIGR01470">
    <property type="entry name" value="cysG_Nterm"/>
    <property type="match status" value="1"/>
</dbReference>
<keyword evidence="5" id="KW-0627">Porphyrin biosynthesis</keyword>
<evidence type="ECO:0000256" key="1">
    <source>
        <dbReference type="ARBA" id="ARBA00005010"/>
    </source>
</evidence>
<dbReference type="Gene3D" id="3.40.50.720">
    <property type="entry name" value="NAD(P)-binding Rossmann-like Domain"/>
    <property type="match status" value="1"/>
</dbReference>
<protein>
    <recommendedName>
        <fullName evidence="2">precorrin-2 dehydrogenase</fullName>
        <ecNumber evidence="2">1.3.1.76</ecNumber>
    </recommendedName>
</protein>
<dbReference type="SUPFAM" id="SSF51735">
    <property type="entry name" value="NAD(P)-binding Rossmann-fold domains"/>
    <property type="match status" value="1"/>
</dbReference>
<dbReference type="Gene3D" id="1.10.8.610">
    <property type="entry name" value="SirC, precorrin-2 dehydrogenase, C-terminal helical domain-like"/>
    <property type="match status" value="1"/>
</dbReference>
<dbReference type="AlphaFoldDB" id="A0A2T2WJY7"/>
<dbReference type="EMBL" id="PXYV01000015">
    <property type="protein sequence ID" value="PSR22559.1"/>
    <property type="molecule type" value="Genomic_DNA"/>
</dbReference>
<dbReference type="InterPro" id="IPR036291">
    <property type="entry name" value="NAD(P)-bd_dom_sf"/>
</dbReference>
<evidence type="ECO:0000313" key="8">
    <source>
        <dbReference type="Proteomes" id="UP000241848"/>
    </source>
</evidence>
<reference evidence="7 8" key="1">
    <citation type="journal article" date="2014" name="BMC Genomics">
        <title>Comparison of environmental and isolate Sulfobacillus genomes reveals diverse carbon, sulfur, nitrogen, and hydrogen metabolisms.</title>
        <authorList>
            <person name="Justice N.B."/>
            <person name="Norman A."/>
            <person name="Brown C.T."/>
            <person name="Singh A."/>
            <person name="Thomas B.C."/>
            <person name="Banfield J.F."/>
        </authorList>
    </citation>
    <scope>NUCLEOTIDE SEQUENCE [LARGE SCALE GENOMIC DNA]</scope>
    <source>
        <strain evidence="7">AMDSBA3</strain>
    </source>
</reference>
<dbReference type="Proteomes" id="UP000241848">
    <property type="component" value="Unassembled WGS sequence"/>
</dbReference>
<dbReference type="PANTHER" id="PTHR35330:SF1">
    <property type="entry name" value="SIROHEME BIOSYNTHESIS PROTEIN MET8"/>
    <property type="match status" value="1"/>
</dbReference>
<dbReference type="GO" id="GO:0043115">
    <property type="term" value="F:precorrin-2 dehydrogenase activity"/>
    <property type="evidence" value="ECO:0007669"/>
    <property type="project" value="UniProtKB-EC"/>
</dbReference>
<evidence type="ECO:0000256" key="5">
    <source>
        <dbReference type="ARBA" id="ARBA00023244"/>
    </source>
</evidence>
<comment type="pathway">
    <text evidence="1">Porphyrin-containing compound metabolism; siroheme biosynthesis; sirohydrochlorin from precorrin-2: step 1/1.</text>
</comment>
<name>A0A2T2WJY7_9FIRM</name>
<gene>
    <name evidence="7" type="ORF">C7B45_06445</name>
</gene>
<keyword evidence="4" id="KW-0520">NAD</keyword>
<evidence type="ECO:0000313" key="7">
    <source>
        <dbReference type="EMBL" id="PSR22559.1"/>
    </source>
</evidence>
<accession>A0A2T2WJY7</accession>
<evidence type="ECO:0000256" key="2">
    <source>
        <dbReference type="ARBA" id="ARBA00012400"/>
    </source>
</evidence>
<dbReference type="GO" id="GO:0019354">
    <property type="term" value="P:siroheme biosynthetic process"/>
    <property type="evidence" value="ECO:0007669"/>
    <property type="project" value="UniProtKB-UniPathway"/>
</dbReference>